<dbReference type="EMBL" id="DVIU01000298">
    <property type="protein sequence ID" value="HIS37832.1"/>
    <property type="molecule type" value="Genomic_DNA"/>
</dbReference>
<comment type="caution">
    <text evidence="3">The sequence shown here is derived from an EMBL/GenBank/DDBJ whole genome shotgun (WGS) entry which is preliminary data.</text>
</comment>
<keyword evidence="1" id="KW-0472">Membrane</keyword>
<dbReference type="SUPFAM" id="SSF54523">
    <property type="entry name" value="Pili subunits"/>
    <property type="match status" value="1"/>
</dbReference>
<protein>
    <submittedName>
        <fullName evidence="3">Type II secretion system protein</fullName>
    </submittedName>
</protein>
<evidence type="ECO:0000313" key="4">
    <source>
        <dbReference type="Proteomes" id="UP000823928"/>
    </source>
</evidence>
<accession>A0A9D1JP92</accession>
<dbReference type="InterPro" id="IPR045584">
    <property type="entry name" value="Pilin-like"/>
</dbReference>
<dbReference type="NCBIfam" id="TIGR02532">
    <property type="entry name" value="IV_pilin_GFxxxE"/>
    <property type="match status" value="1"/>
</dbReference>
<dbReference type="InterPro" id="IPR012902">
    <property type="entry name" value="N_methyl_site"/>
</dbReference>
<name>A0A9D1JP92_9BACT</name>
<dbReference type="Proteomes" id="UP000823928">
    <property type="component" value="Unassembled WGS sequence"/>
</dbReference>
<evidence type="ECO:0000256" key="1">
    <source>
        <dbReference type="SAM" id="Phobius"/>
    </source>
</evidence>
<evidence type="ECO:0000259" key="2">
    <source>
        <dbReference type="Pfam" id="PF20318"/>
    </source>
</evidence>
<gene>
    <name evidence="3" type="ORF">IAC10_14605</name>
</gene>
<feature type="transmembrane region" description="Helical" evidence="1">
    <location>
        <begin position="12"/>
        <end position="30"/>
    </location>
</feature>
<reference evidence="3" key="2">
    <citation type="journal article" date="2021" name="PeerJ">
        <title>Extensive microbial diversity within the chicken gut microbiome revealed by metagenomics and culture.</title>
        <authorList>
            <person name="Gilroy R."/>
            <person name="Ravi A."/>
            <person name="Getino M."/>
            <person name="Pursley I."/>
            <person name="Horton D.L."/>
            <person name="Alikhan N.F."/>
            <person name="Baker D."/>
            <person name="Gharbi K."/>
            <person name="Hall N."/>
            <person name="Watson M."/>
            <person name="Adriaenssens E.M."/>
            <person name="Foster-Nyarko E."/>
            <person name="Jarju S."/>
            <person name="Secka A."/>
            <person name="Antonio M."/>
            <person name="Oren A."/>
            <person name="Chaudhuri R.R."/>
            <person name="La Ragione R."/>
            <person name="Hildebrand F."/>
            <person name="Pallen M.J."/>
        </authorList>
    </citation>
    <scope>NUCLEOTIDE SEQUENCE</scope>
    <source>
        <strain evidence="3">6276</strain>
    </source>
</reference>
<reference evidence="3" key="1">
    <citation type="submission" date="2020-10" db="EMBL/GenBank/DDBJ databases">
        <authorList>
            <person name="Gilroy R."/>
        </authorList>
    </citation>
    <scope>NUCLEOTIDE SEQUENCE</scope>
    <source>
        <strain evidence="3">6276</strain>
    </source>
</reference>
<keyword evidence="1" id="KW-0812">Transmembrane</keyword>
<evidence type="ECO:0000313" key="3">
    <source>
        <dbReference type="EMBL" id="HIS37832.1"/>
    </source>
</evidence>
<dbReference type="InterPro" id="IPR046721">
    <property type="entry name" value="DUF6613"/>
</dbReference>
<keyword evidence="1" id="KW-1133">Transmembrane helix</keyword>
<dbReference type="AlphaFoldDB" id="A0A9D1JP92"/>
<proteinExistence type="predicted"/>
<dbReference type="Pfam" id="PF20318">
    <property type="entry name" value="DUF6613"/>
    <property type="match status" value="1"/>
</dbReference>
<sequence length="231" mass="26831">MFAKAFTLSEVLITLGIIGVVAALTMPWIIQKNANRVVETRLMKFYSEINQAVEMAEVKYGDKKFWYQDLKGLQIDDEGNVIEGDSESEKWFRKYLAPYMKILKIETTQDGSFMVYLADGSAFRPVASTTRDWIFYPGKPDKCIKNFGSYVNGRCSFAFNFMPLDSGDMWKYHTDKGFEPWKWEWDGTEKSLYEGCIGSKNAGSYNRQYCTALIQYNNWKIPEDYPYKVSY</sequence>
<feature type="domain" description="DUF6613" evidence="2">
    <location>
        <begin position="29"/>
        <end position="229"/>
    </location>
</feature>
<organism evidence="3 4">
    <name type="scientific">Candidatus Scatousia excrementigallinarum</name>
    <dbReference type="NCBI Taxonomy" id="2840935"/>
    <lineage>
        <taxon>Bacteria</taxon>
        <taxon>Candidatus Scatousia</taxon>
    </lineage>
</organism>